<sequence length="116" mass="12607">MTSWIHAQASMTEEDVAEELNMVISSVNTICVRSTIARLQGLDHPISALITGALREYAIDPGRHIPKSGFEVMLEGCSVKSMLVAMLIVGTRMLKIQIDACGTEEAACRDLDKGMI</sequence>
<comment type="caution">
    <text evidence="1">The sequence shown here is derived from an EMBL/GenBank/DDBJ whole genome shotgun (WGS) entry which is preliminary data.</text>
</comment>
<dbReference type="Proteomes" id="UP000037904">
    <property type="component" value="Unassembled WGS sequence"/>
</dbReference>
<name>A0A0M9EZR8_FUSLA</name>
<protein>
    <submittedName>
        <fullName evidence="1">Uncharacterized protein</fullName>
    </submittedName>
</protein>
<gene>
    <name evidence="1" type="ORF">FLAG1_03891</name>
</gene>
<evidence type="ECO:0000313" key="2">
    <source>
        <dbReference type="Proteomes" id="UP000037904"/>
    </source>
</evidence>
<accession>A0A0M9EZR8</accession>
<organism evidence="1 2">
    <name type="scientific">Fusarium langsethiae</name>
    <dbReference type="NCBI Taxonomy" id="179993"/>
    <lineage>
        <taxon>Eukaryota</taxon>
        <taxon>Fungi</taxon>
        <taxon>Dikarya</taxon>
        <taxon>Ascomycota</taxon>
        <taxon>Pezizomycotina</taxon>
        <taxon>Sordariomycetes</taxon>
        <taxon>Hypocreomycetidae</taxon>
        <taxon>Hypocreales</taxon>
        <taxon>Nectriaceae</taxon>
        <taxon>Fusarium</taxon>
    </lineage>
</organism>
<dbReference type="EMBL" id="JXCE01000047">
    <property type="protein sequence ID" value="KPA43219.1"/>
    <property type="molecule type" value="Genomic_DNA"/>
</dbReference>
<keyword evidence="2" id="KW-1185">Reference proteome</keyword>
<dbReference type="AlphaFoldDB" id="A0A0M9EZR8"/>
<proteinExistence type="predicted"/>
<reference evidence="1 2" key="1">
    <citation type="submission" date="2015-04" db="EMBL/GenBank/DDBJ databases">
        <title>The draft genome sequence of Fusarium langsethiae, a T-2/HT-2 mycotoxin producer.</title>
        <authorList>
            <person name="Lysoe E."/>
            <person name="Divon H.H."/>
            <person name="Terzi V."/>
            <person name="Orru L."/>
            <person name="Lamontanara A."/>
            <person name="Kolseth A.-K."/>
            <person name="Frandsen R.J."/>
            <person name="Nielsen K."/>
            <person name="Thrane U."/>
        </authorList>
    </citation>
    <scope>NUCLEOTIDE SEQUENCE [LARGE SCALE GENOMIC DNA]</scope>
    <source>
        <strain evidence="1 2">Fl201059</strain>
    </source>
</reference>
<evidence type="ECO:0000313" key="1">
    <source>
        <dbReference type="EMBL" id="KPA43219.1"/>
    </source>
</evidence>